<gene>
    <name evidence="2" type="ORF">NOF53_11865</name>
</gene>
<dbReference type="RefSeq" id="WP_255968406.1">
    <property type="nucleotide sequence ID" value="NZ_JANFQF010000008.1"/>
</dbReference>
<organism evidence="2 3">
    <name type="scientific">Rhodococcus tibetensis</name>
    <dbReference type="NCBI Taxonomy" id="2965064"/>
    <lineage>
        <taxon>Bacteria</taxon>
        <taxon>Bacillati</taxon>
        <taxon>Actinomycetota</taxon>
        <taxon>Actinomycetes</taxon>
        <taxon>Mycobacteriales</taxon>
        <taxon>Nocardiaceae</taxon>
        <taxon>Rhodococcus</taxon>
    </lineage>
</organism>
<proteinExistence type="predicted"/>
<dbReference type="Proteomes" id="UP001524501">
    <property type="component" value="Unassembled WGS sequence"/>
</dbReference>
<accession>A0ABT1QC63</accession>
<comment type="caution">
    <text evidence="2">The sequence shown here is derived from an EMBL/GenBank/DDBJ whole genome shotgun (WGS) entry which is preliminary data.</text>
</comment>
<feature type="region of interest" description="Disordered" evidence="1">
    <location>
        <begin position="25"/>
        <end position="54"/>
    </location>
</feature>
<sequence>MNDAARAADEWWHTLPDDRRAQIHRWVDPPTTGPPPVAGQYELPIHDNEQGGDD</sequence>
<evidence type="ECO:0000313" key="3">
    <source>
        <dbReference type="Proteomes" id="UP001524501"/>
    </source>
</evidence>
<evidence type="ECO:0000256" key="1">
    <source>
        <dbReference type="SAM" id="MobiDB-lite"/>
    </source>
</evidence>
<reference evidence="2 3" key="1">
    <citation type="submission" date="2022-07" db="EMBL/GenBank/DDBJ databases">
        <title>Degradation activity of malathion, p-nitrophenol and potential low-temperature adaptation strategy of Rhodococcus sp. FXJ9.536.</title>
        <authorList>
            <person name="Huang J."/>
            <person name="Huang Y."/>
        </authorList>
    </citation>
    <scope>NUCLEOTIDE SEQUENCE [LARGE SCALE GENOMIC DNA]</scope>
    <source>
        <strain evidence="2 3">FXJ9.536</strain>
    </source>
</reference>
<feature type="compositionally biased region" description="Basic and acidic residues" evidence="1">
    <location>
        <begin position="44"/>
        <end position="54"/>
    </location>
</feature>
<name>A0ABT1QC63_9NOCA</name>
<evidence type="ECO:0000313" key="2">
    <source>
        <dbReference type="EMBL" id="MCQ4119858.1"/>
    </source>
</evidence>
<dbReference type="EMBL" id="JANFQF010000008">
    <property type="protein sequence ID" value="MCQ4119858.1"/>
    <property type="molecule type" value="Genomic_DNA"/>
</dbReference>
<protein>
    <submittedName>
        <fullName evidence="2">Uncharacterized protein</fullName>
    </submittedName>
</protein>
<keyword evidence="3" id="KW-1185">Reference proteome</keyword>